<proteinExistence type="predicted"/>
<sequence length="125" mass="13110">MAVSLPLLLASCGGGNEATGELQDLINSRDKHKVSEAAGLTTYDFGNTEVASGTTMEARSKDAWRVYLNGPKLQPEDFGKLEEETSNGTDTLYRITGGPFAGGLLQKSSNGQISIASEAWVAGGN</sequence>
<organism evidence="1 2">
    <name type="scientific">Deinococcus piscis</name>
    <dbReference type="NCBI Taxonomy" id="394230"/>
    <lineage>
        <taxon>Bacteria</taxon>
        <taxon>Thermotogati</taxon>
        <taxon>Deinococcota</taxon>
        <taxon>Deinococci</taxon>
        <taxon>Deinococcales</taxon>
        <taxon>Deinococcaceae</taxon>
        <taxon>Deinococcus</taxon>
    </lineage>
</organism>
<dbReference type="Proteomes" id="UP000632154">
    <property type="component" value="Unassembled WGS sequence"/>
</dbReference>
<reference evidence="2" key="1">
    <citation type="journal article" date="2019" name="Int. J. Syst. Evol. Microbiol.">
        <title>The Global Catalogue of Microorganisms (GCM) 10K type strain sequencing project: providing services to taxonomists for standard genome sequencing and annotation.</title>
        <authorList>
            <consortium name="The Broad Institute Genomics Platform"/>
            <consortium name="The Broad Institute Genome Sequencing Center for Infectious Disease"/>
            <person name="Wu L."/>
            <person name="Ma J."/>
        </authorList>
    </citation>
    <scope>NUCLEOTIDE SEQUENCE [LARGE SCALE GENOMIC DNA]</scope>
    <source>
        <strain evidence="2">CGMCC 1.18439</strain>
    </source>
</reference>
<evidence type="ECO:0008006" key="3">
    <source>
        <dbReference type="Google" id="ProtNLM"/>
    </source>
</evidence>
<keyword evidence="2" id="KW-1185">Reference proteome</keyword>
<gene>
    <name evidence="1" type="ORF">GCM10017783_22750</name>
</gene>
<accession>A0ABQ3KA56</accession>
<dbReference type="EMBL" id="BNAL01000036">
    <property type="protein sequence ID" value="GHG09663.1"/>
    <property type="molecule type" value="Genomic_DNA"/>
</dbReference>
<protein>
    <recommendedName>
        <fullName evidence="3">Lipoprotein</fullName>
    </recommendedName>
</protein>
<comment type="caution">
    <text evidence="1">The sequence shown here is derived from an EMBL/GenBank/DDBJ whole genome shotgun (WGS) entry which is preliminary data.</text>
</comment>
<name>A0ABQ3KA56_9DEIO</name>
<evidence type="ECO:0000313" key="1">
    <source>
        <dbReference type="EMBL" id="GHG09663.1"/>
    </source>
</evidence>
<evidence type="ECO:0000313" key="2">
    <source>
        <dbReference type="Proteomes" id="UP000632154"/>
    </source>
</evidence>